<keyword evidence="7" id="KW-0624">Polysaccharide degradation</keyword>
<protein>
    <recommendedName>
        <fullName evidence="12">Right handed beta helix domain-containing protein</fullName>
    </recommendedName>
</protein>
<evidence type="ECO:0000256" key="7">
    <source>
        <dbReference type="ARBA" id="ARBA00023326"/>
    </source>
</evidence>
<dbReference type="Pfam" id="PF00295">
    <property type="entry name" value="Glyco_hydro_28"/>
    <property type="match status" value="1"/>
</dbReference>
<dbReference type="InterPro" id="IPR011050">
    <property type="entry name" value="Pectin_lyase_fold/virulence"/>
</dbReference>
<dbReference type="InterPro" id="IPR012334">
    <property type="entry name" value="Pectin_lyas_fold"/>
</dbReference>
<dbReference type="HOGENOM" id="CLU_011370_0_0_9"/>
<dbReference type="RefSeq" id="WP_006778217.1">
    <property type="nucleotide sequence ID" value="NZ_CP040506.1"/>
</dbReference>
<dbReference type="EMBL" id="ADLN01000001">
    <property type="protein sequence ID" value="EHI61784.1"/>
    <property type="molecule type" value="Genomic_DNA"/>
</dbReference>
<accession>G5I9P5</accession>
<evidence type="ECO:0008006" key="12">
    <source>
        <dbReference type="Google" id="ProtNLM"/>
    </source>
</evidence>
<comment type="similarity">
    <text evidence="1 9">Belongs to the glycosyl hydrolase 28 family.</text>
</comment>
<dbReference type="GO" id="GO:0000272">
    <property type="term" value="P:polysaccharide catabolic process"/>
    <property type="evidence" value="ECO:0007669"/>
    <property type="project" value="UniProtKB-KW"/>
</dbReference>
<comment type="caution">
    <text evidence="10">The sequence shown here is derived from an EMBL/GenBank/DDBJ whole genome shotgun (WGS) entry which is preliminary data.</text>
</comment>
<sequence length="461" mass="52778">MKEKVTMIKQDYVPRVAKENPIYELNSMDQLRESPLYTVSVNGTKIRTFHNEFFDFALPVVEEGESLDIEVVVDDIFQKAELRPVNAGYVPVIEGNTIKLHLDEPKKLVLELDEDLECPLYLLCSYRIPKPEHVTHEFKKGQVYQIGRLELHTDDVVYLEEGSVVSGQFYSRMANRIRILGNGMLYGGNWHSWYENSGEQMIVTVLGDDIRMEGITVVDGGSWHVVPVASKNVEIQNVNIMSRVITGDGMDIVGCENVTVRDCFIRANDDCISIKAEEFQDPSGCCDVKHILVENCIFWNAEFGNTLEIGYETRCDEISDVVFRNCDVVHCQYEGNQSGGVLTIHNADRAYIHDIFYEDIRIEDAQEKFIDIKTLDSKYSRDRVRGMICDIYFKNIKIVGGQFPVSIIRGFEMQNEVCRPHDFYFDNVEILGQKMENANQLRMVVELSNELHFTGNTADDK</sequence>
<dbReference type="InterPro" id="IPR000743">
    <property type="entry name" value="Glyco_hydro_28"/>
</dbReference>
<gene>
    <name evidence="10" type="ORF">HMPREF9473_00235</name>
</gene>
<evidence type="ECO:0000256" key="2">
    <source>
        <dbReference type="ARBA" id="ARBA00022737"/>
    </source>
</evidence>
<keyword evidence="5" id="KW-0119">Carbohydrate metabolism</keyword>
<evidence type="ECO:0000256" key="6">
    <source>
        <dbReference type="ARBA" id="ARBA00023295"/>
    </source>
</evidence>
<evidence type="ECO:0000313" key="10">
    <source>
        <dbReference type="EMBL" id="EHI61784.1"/>
    </source>
</evidence>
<evidence type="ECO:0000256" key="4">
    <source>
        <dbReference type="ARBA" id="ARBA00023180"/>
    </source>
</evidence>
<organism evidence="10 11">
    <name type="scientific">Hungatella hathewayi WAL-18680</name>
    <dbReference type="NCBI Taxonomy" id="742737"/>
    <lineage>
        <taxon>Bacteria</taxon>
        <taxon>Bacillati</taxon>
        <taxon>Bacillota</taxon>
        <taxon>Clostridia</taxon>
        <taxon>Lachnospirales</taxon>
        <taxon>Lachnospiraceae</taxon>
        <taxon>Hungatella</taxon>
    </lineage>
</organism>
<evidence type="ECO:0000313" key="11">
    <source>
        <dbReference type="Proteomes" id="UP000005384"/>
    </source>
</evidence>
<dbReference type="PANTHER" id="PTHR31736">
    <property type="match status" value="1"/>
</dbReference>
<keyword evidence="2" id="KW-0677">Repeat</keyword>
<evidence type="ECO:0000256" key="3">
    <source>
        <dbReference type="ARBA" id="ARBA00022801"/>
    </source>
</evidence>
<evidence type="ECO:0000256" key="8">
    <source>
        <dbReference type="ARBA" id="ARBA00037278"/>
    </source>
</evidence>
<dbReference type="PATRIC" id="fig|742737.3.peg.229"/>
<dbReference type="Gene3D" id="2.160.20.10">
    <property type="entry name" value="Single-stranded right-handed beta-helix, Pectin lyase-like"/>
    <property type="match status" value="1"/>
</dbReference>
<evidence type="ECO:0000256" key="9">
    <source>
        <dbReference type="RuleBase" id="RU361169"/>
    </source>
</evidence>
<reference evidence="10 11" key="1">
    <citation type="submission" date="2011-08" db="EMBL/GenBank/DDBJ databases">
        <title>The Genome Sequence of Clostridium hathewayi WAL-18680.</title>
        <authorList>
            <consortium name="The Broad Institute Genome Sequencing Platform"/>
            <person name="Earl A."/>
            <person name="Ward D."/>
            <person name="Feldgarden M."/>
            <person name="Gevers D."/>
            <person name="Finegold S.M."/>
            <person name="Summanen P.H."/>
            <person name="Molitoris D.R."/>
            <person name="Song M."/>
            <person name="Daigneault M."/>
            <person name="Allen-Vercoe E."/>
            <person name="Young S.K."/>
            <person name="Zeng Q."/>
            <person name="Gargeya S."/>
            <person name="Fitzgerald M."/>
            <person name="Haas B."/>
            <person name="Abouelleil A."/>
            <person name="Alvarado L."/>
            <person name="Arachchi H.M."/>
            <person name="Berlin A."/>
            <person name="Brown A."/>
            <person name="Chapman S.B."/>
            <person name="Chen Z."/>
            <person name="Dunbar C."/>
            <person name="Freedman E."/>
            <person name="Gearin G."/>
            <person name="Gellesch M."/>
            <person name="Goldberg J."/>
            <person name="Griggs A."/>
            <person name="Gujja S."/>
            <person name="Heiman D."/>
            <person name="Howarth C."/>
            <person name="Larson L."/>
            <person name="Lui A."/>
            <person name="MacDonald P.J.P."/>
            <person name="Montmayeur A."/>
            <person name="Murphy C."/>
            <person name="Neiman D."/>
            <person name="Pearson M."/>
            <person name="Priest M."/>
            <person name="Roberts A."/>
            <person name="Saif S."/>
            <person name="Shea T."/>
            <person name="Shenoy N."/>
            <person name="Sisk P."/>
            <person name="Stolte C."/>
            <person name="Sykes S."/>
            <person name="Wortman J."/>
            <person name="Nusbaum C."/>
            <person name="Birren B."/>
        </authorList>
    </citation>
    <scope>NUCLEOTIDE SEQUENCE [LARGE SCALE GENOMIC DNA]</scope>
    <source>
        <strain evidence="10 11">WAL-18680</strain>
    </source>
</reference>
<keyword evidence="11" id="KW-1185">Reference proteome</keyword>
<dbReference type="PANTHER" id="PTHR31736:SF9">
    <property type="entry name" value="ENDO-XYLOGALACTURONAN HYDROLASE A-RELATED"/>
    <property type="match status" value="1"/>
</dbReference>
<name>G5I9P5_9FIRM</name>
<dbReference type="SUPFAM" id="SSF51126">
    <property type="entry name" value="Pectin lyase-like"/>
    <property type="match status" value="1"/>
</dbReference>
<evidence type="ECO:0000256" key="5">
    <source>
        <dbReference type="ARBA" id="ARBA00023277"/>
    </source>
</evidence>
<dbReference type="Proteomes" id="UP000005384">
    <property type="component" value="Unassembled WGS sequence"/>
</dbReference>
<keyword evidence="3 9" id="KW-0378">Hydrolase</keyword>
<comment type="function">
    <text evidence="8">Pectinolytic enzyme involved in the degradation of xylogalacturonan (xga), a galacturonan backbone heavily substituted with xylose, and which is one important component of the hairy regions of pectin. Activity requires a galacturonic acid backbone substituted with xylose.</text>
</comment>
<dbReference type="GO" id="GO:0004650">
    <property type="term" value="F:polygalacturonase activity"/>
    <property type="evidence" value="ECO:0007669"/>
    <property type="project" value="InterPro"/>
</dbReference>
<keyword evidence="6 9" id="KW-0326">Glycosidase</keyword>
<keyword evidence="4" id="KW-0325">Glycoprotein</keyword>
<proteinExistence type="inferred from homology"/>
<dbReference type="AlphaFoldDB" id="G5I9P5"/>
<evidence type="ECO:0000256" key="1">
    <source>
        <dbReference type="ARBA" id="ARBA00008834"/>
    </source>
</evidence>
<dbReference type="OrthoDB" id="9795222at2"/>